<organism evidence="2 3">
    <name type="scientific">Halobacillus locisalis</name>
    <dbReference type="NCBI Taxonomy" id="220753"/>
    <lineage>
        <taxon>Bacteria</taxon>
        <taxon>Bacillati</taxon>
        <taxon>Bacillota</taxon>
        <taxon>Bacilli</taxon>
        <taxon>Bacillales</taxon>
        <taxon>Bacillaceae</taxon>
        <taxon>Halobacillus</taxon>
    </lineage>
</organism>
<dbReference type="RefSeq" id="WP_181473198.1">
    <property type="nucleotide sequence ID" value="NZ_JACEFG010000003.1"/>
</dbReference>
<keyword evidence="1" id="KW-0472">Membrane</keyword>
<dbReference type="Proteomes" id="UP000571017">
    <property type="component" value="Unassembled WGS sequence"/>
</dbReference>
<dbReference type="AlphaFoldDB" id="A0A838CWL4"/>
<keyword evidence="1" id="KW-0812">Transmembrane</keyword>
<evidence type="ECO:0000313" key="3">
    <source>
        <dbReference type="Proteomes" id="UP000571017"/>
    </source>
</evidence>
<accession>A0A838CWL4</accession>
<proteinExistence type="predicted"/>
<evidence type="ECO:0000313" key="2">
    <source>
        <dbReference type="EMBL" id="MBA2176165.1"/>
    </source>
</evidence>
<gene>
    <name evidence="2" type="ORF">H0266_14810</name>
</gene>
<feature type="transmembrane region" description="Helical" evidence="1">
    <location>
        <begin position="5"/>
        <end position="25"/>
    </location>
</feature>
<protein>
    <submittedName>
        <fullName evidence="2">Uncharacterized protein</fullName>
    </submittedName>
</protein>
<name>A0A838CWL4_9BACI</name>
<comment type="caution">
    <text evidence="2">The sequence shown here is derived from an EMBL/GenBank/DDBJ whole genome shotgun (WGS) entry which is preliminary data.</text>
</comment>
<evidence type="ECO:0000256" key="1">
    <source>
        <dbReference type="SAM" id="Phobius"/>
    </source>
</evidence>
<sequence length="95" mass="10828">MKIIYWINVVVSGIFMFFVILLGATHGIAETPEISGIVYPEFFMIIPAWLIGVMVGLYIYKIEKSEGGKRFFFLLLSIILTWTSPSGMEIARMLF</sequence>
<feature type="transmembrane region" description="Helical" evidence="1">
    <location>
        <begin position="71"/>
        <end position="88"/>
    </location>
</feature>
<keyword evidence="3" id="KW-1185">Reference proteome</keyword>
<keyword evidence="1" id="KW-1133">Transmembrane helix</keyword>
<dbReference type="EMBL" id="JACEFG010000003">
    <property type="protein sequence ID" value="MBA2176165.1"/>
    <property type="molecule type" value="Genomic_DNA"/>
</dbReference>
<feature type="transmembrane region" description="Helical" evidence="1">
    <location>
        <begin position="37"/>
        <end position="59"/>
    </location>
</feature>
<reference evidence="2 3" key="1">
    <citation type="journal article" date="2004" name="Extremophiles">
        <title>Halobacillus locisalis sp. nov., a halophilic bacterium isolated from a marine solar saltern of the Yellow Sea in Korea.</title>
        <authorList>
            <person name="Yoon J.H."/>
            <person name="Kang K.H."/>
            <person name="Oh T.K."/>
            <person name="Park Y.H."/>
        </authorList>
    </citation>
    <scope>NUCLEOTIDE SEQUENCE [LARGE SCALE GENOMIC DNA]</scope>
    <source>
        <strain evidence="2 3">KCTC 3788</strain>
    </source>
</reference>